<dbReference type="PANTHER" id="PTHR44013">
    <property type="entry name" value="ZINC-TYPE ALCOHOL DEHYDROGENASE-LIKE PROTEIN C16A3.02C"/>
    <property type="match status" value="1"/>
</dbReference>
<keyword evidence="3" id="KW-1185">Reference proteome</keyword>
<dbReference type="EMBL" id="FNFU01000010">
    <property type="protein sequence ID" value="SDK68444.1"/>
    <property type="molecule type" value="Genomic_DNA"/>
</dbReference>
<dbReference type="InterPro" id="IPR020843">
    <property type="entry name" value="ER"/>
</dbReference>
<feature type="domain" description="Enoyl reductase (ER)" evidence="1">
    <location>
        <begin position="25"/>
        <end position="335"/>
    </location>
</feature>
<dbReference type="Proteomes" id="UP000198701">
    <property type="component" value="Unassembled WGS sequence"/>
</dbReference>
<reference evidence="2 3" key="1">
    <citation type="submission" date="2016-10" db="EMBL/GenBank/DDBJ databases">
        <authorList>
            <person name="de Groot N.N."/>
        </authorList>
    </citation>
    <scope>NUCLEOTIDE SEQUENCE [LARGE SCALE GENOMIC DNA]</scope>
    <source>
        <strain evidence="2 3">CGMCC 1.5382</strain>
    </source>
</reference>
<organism evidence="2 3">
    <name type="scientific">Cryobacterium psychrotolerans</name>
    <dbReference type="NCBI Taxonomy" id="386301"/>
    <lineage>
        <taxon>Bacteria</taxon>
        <taxon>Bacillati</taxon>
        <taxon>Actinomycetota</taxon>
        <taxon>Actinomycetes</taxon>
        <taxon>Micrococcales</taxon>
        <taxon>Microbacteriaceae</taxon>
        <taxon>Cryobacterium</taxon>
    </lineage>
</organism>
<sequence>MNMQPETRTQAQDSRMKAAVYRRFGAPEVVLIEELPKPAPGPGEVLVKVHASTVSAADHRARGRTAPKGLGLMVALALGVFRPRKRVLGMDVAGVVEAVGADVTLFAPGDEVIAMLGGTFGGHAEYVCIPQGGAITAKPRNMSFEEGVALVFGGITAHAFLSRTTVKPGDTVLVNGASGAVGTAAVQLAKELGAHVTGVCSGANRDLVTALGADRVIDYTTEDFLTEGQSYDVLMDCVGNAPFERAGACVNPGGALLLVISDLKGILLASRHSAQSGKLVTAGNVAYTAEALAFLVGLAEAGRLHAVIDRSYDLADIAPAHRFVDTGRKKGSVVLRLANG</sequence>
<evidence type="ECO:0000313" key="3">
    <source>
        <dbReference type="Proteomes" id="UP000198701"/>
    </source>
</evidence>
<dbReference type="PANTHER" id="PTHR44013:SF1">
    <property type="entry name" value="ZINC-TYPE ALCOHOL DEHYDROGENASE-LIKE PROTEIN C16A3.02C"/>
    <property type="match status" value="1"/>
</dbReference>
<evidence type="ECO:0000313" key="2">
    <source>
        <dbReference type="EMBL" id="SDK68444.1"/>
    </source>
</evidence>
<dbReference type="SUPFAM" id="SSF50129">
    <property type="entry name" value="GroES-like"/>
    <property type="match status" value="1"/>
</dbReference>
<dbReference type="Gene3D" id="3.40.50.720">
    <property type="entry name" value="NAD(P)-binding Rossmann-like Domain"/>
    <property type="match status" value="1"/>
</dbReference>
<proteinExistence type="predicted"/>
<evidence type="ECO:0000259" key="1">
    <source>
        <dbReference type="SMART" id="SM00829"/>
    </source>
</evidence>
<dbReference type="CDD" id="cd08267">
    <property type="entry name" value="MDR1"/>
    <property type="match status" value="1"/>
</dbReference>
<dbReference type="RefSeq" id="WP_241982881.1">
    <property type="nucleotide sequence ID" value="NZ_FNFU01000010.1"/>
</dbReference>
<accession>A0A1G9DX66</accession>
<dbReference type="InterPro" id="IPR036291">
    <property type="entry name" value="NAD(P)-bd_dom_sf"/>
</dbReference>
<dbReference type="InterPro" id="IPR011032">
    <property type="entry name" value="GroES-like_sf"/>
</dbReference>
<protein>
    <submittedName>
        <fullName evidence="2">NADPH:quinone reductase</fullName>
    </submittedName>
</protein>
<dbReference type="AlphaFoldDB" id="A0A1G9DX66"/>
<dbReference type="Pfam" id="PF13602">
    <property type="entry name" value="ADH_zinc_N_2"/>
    <property type="match status" value="1"/>
</dbReference>
<dbReference type="InterPro" id="IPR013154">
    <property type="entry name" value="ADH-like_N"/>
</dbReference>
<dbReference type="InterPro" id="IPR052733">
    <property type="entry name" value="Chloroplast_QOR"/>
</dbReference>
<dbReference type="STRING" id="386301.SAMN05216282_11076"/>
<dbReference type="Pfam" id="PF08240">
    <property type="entry name" value="ADH_N"/>
    <property type="match status" value="1"/>
</dbReference>
<name>A0A1G9DX66_9MICO</name>
<dbReference type="GO" id="GO:0016491">
    <property type="term" value="F:oxidoreductase activity"/>
    <property type="evidence" value="ECO:0007669"/>
    <property type="project" value="InterPro"/>
</dbReference>
<dbReference type="SUPFAM" id="SSF51735">
    <property type="entry name" value="NAD(P)-binding Rossmann-fold domains"/>
    <property type="match status" value="1"/>
</dbReference>
<dbReference type="Gene3D" id="3.90.180.10">
    <property type="entry name" value="Medium-chain alcohol dehydrogenases, catalytic domain"/>
    <property type="match status" value="1"/>
</dbReference>
<gene>
    <name evidence="2" type="ORF">SAMN05216282_11076</name>
</gene>
<dbReference type="SMART" id="SM00829">
    <property type="entry name" value="PKS_ER"/>
    <property type="match status" value="1"/>
</dbReference>